<dbReference type="AlphaFoldDB" id="X1RL84"/>
<name>X1RL84_9ZZZZ</name>
<protein>
    <submittedName>
        <fullName evidence="1">Uncharacterized protein</fullName>
    </submittedName>
</protein>
<organism evidence="1">
    <name type="scientific">marine sediment metagenome</name>
    <dbReference type="NCBI Taxonomy" id="412755"/>
    <lineage>
        <taxon>unclassified sequences</taxon>
        <taxon>metagenomes</taxon>
        <taxon>ecological metagenomes</taxon>
    </lineage>
</organism>
<gene>
    <name evidence="1" type="ORF">S12H4_10520</name>
</gene>
<dbReference type="Gene3D" id="3.40.50.300">
    <property type="entry name" value="P-loop containing nucleotide triphosphate hydrolases"/>
    <property type="match status" value="1"/>
</dbReference>
<comment type="caution">
    <text evidence="1">The sequence shown here is derived from an EMBL/GenBank/DDBJ whole genome shotgun (WGS) entry which is preliminary data.</text>
</comment>
<sequence>MSELTLTNNMKIVSSPCTSTAYIGVPIFYLACDEIGHFFVEGPKADSEILRHLFPRMSQFKEAKWILISTPAGKQGSLWNYYEEGFKKHKRLTAQSDSLFMNPLVNKAFLKREKSLSLTLSSLTALTITW</sequence>
<reference evidence="1" key="1">
    <citation type="journal article" date="2014" name="Front. Microbiol.">
        <title>High frequency of phylogenetically diverse reductive dehalogenase-homologous genes in deep subseafloor sedimentary metagenomes.</title>
        <authorList>
            <person name="Kawai M."/>
            <person name="Futagami T."/>
            <person name="Toyoda A."/>
            <person name="Takaki Y."/>
            <person name="Nishi S."/>
            <person name="Hori S."/>
            <person name="Arai W."/>
            <person name="Tsubouchi T."/>
            <person name="Morono Y."/>
            <person name="Uchiyama I."/>
            <person name="Ito T."/>
            <person name="Fujiyama A."/>
            <person name="Inagaki F."/>
            <person name="Takami H."/>
        </authorList>
    </citation>
    <scope>NUCLEOTIDE SEQUENCE</scope>
    <source>
        <strain evidence="1">Expedition CK06-06</strain>
    </source>
</reference>
<dbReference type="InterPro" id="IPR027417">
    <property type="entry name" value="P-loop_NTPase"/>
</dbReference>
<dbReference type="EMBL" id="BARW01004515">
    <property type="protein sequence ID" value="GAI63925.1"/>
    <property type="molecule type" value="Genomic_DNA"/>
</dbReference>
<accession>X1RL84</accession>
<proteinExistence type="predicted"/>
<evidence type="ECO:0000313" key="1">
    <source>
        <dbReference type="EMBL" id="GAI63925.1"/>
    </source>
</evidence>